<sequence length="701" mass="79024">MSQKLRSAESADQDEKFGFQSGSDFTLEEFQKYADMFKEQYFGMKGSDEISLFEIKQHKEMWRPSVEEIEGEYWRIVVCPDDEVEVDYGADLDTAIFSSGFPKSYLSDANKQDPYGLSCWNLNNLRRQPRSVLSFETEDISGVVVPWLYVGMCFSSFCWHVEDHFLYSLNYMHFGEQKVWYGVPGENAVKLEDAMRRNLPRLFEEQPDLLHELVTQLSPSVLKSEGIPVYRVVQNPGEFVLTLPRAYHSGFNCGFNCAEAVNVAPVDWLPHGQCAVELYRDQRRKTSISHDKLLLKTVQTALRQVWANLHNCKSGQKEYIWLDTCGKNGMLTNAFKTRIKMEGAAREANARLQCKKMDQDYDSTDRECFSCFYDLHLSAVSCQCSPNRFACLNHANLLCSCEMDRKFVLHRYSMEELNALVAALEGDPAAVYQWKEYDVGLVCQSASTQQKMDFSKSAKLSGSIIDVNIDCGFDGCEDLDKSAGYPQEKEVQNRCVNLNIEGPSSSPRIKEELVCSSSTSNTTGFSSSTFSALGKIDKDKMAMELGSLQTSNPTISSFQCTQSLSHSSELSCSSRISTGSTLPSKTTKELFGIETEYCVAKASRAQVSQLGKPSSSQSNEVSWPAKLRHQVEQLDHGTVIVGKNWCNHQAIFPKGFRSRVTFHSVLDPTRICCYISEVIDAGLLGPLFRVFVIRNTSYFQA</sequence>
<reference evidence="3" key="1">
    <citation type="journal article" date="2014" name="Science">
        <title>Ancient hybridizations among the ancestral genomes of bread wheat.</title>
        <authorList>
            <consortium name="International Wheat Genome Sequencing Consortium,"/>
            <person name="Marcussen T."/>
            <person name="Sandve S.R."/>
            <person name="Heier L."/>
            <person name="Spannagl M."/>
            <person name="Pfeifer M."/>
            <person name="Jakobsen K.S."/>
            <person name="Wulff B.B."/>
            <person name="Steuernagel B."/>
            <person name="Mayer K.F."/>
            <person name="Olsen O.A."/>
        </authorList>
    </citation>
    <scope>NUCLEOTIDE SEQUENCE [LARGE SCALE GENOMIC DNA]</scope>
    <source>
        <strain evidence="3">cv. AL8/78</strain>
    </source>
</reference>
<dbReference type="Gene3D" id="3.30.160.360">
    <property type="match status" value="1"/>
</dbReference>
<keyword evidence="3" id="KW-1185">Reference proteome</keyword>
<dbReference type="EnsemblPlants" id="AET1Gv20321800.8">
    <property type="protein sequence ID" value="AET1Gv20321800.8"/>
    <property type="gene ID" value="AET1Gv20321800"/>
</dbReference>
<dbReference type="InterPro" id="IPR003347">
    <property type="entry name" value="JmjC_dom"/>
</dbReference>
<organism evidence="2 3">
    <name type="scientific">Aegilops tauschii subsp. strangulata</name>
    <name type="common">Goatgrass</name>
    <dbReference type="NCBI Taxonomy" id="200361"/>
    <lineage>
        <taxon>Eukaryota</taxon>
        <taxon>Viridiplantae</taxon>
        <taxon>Streptophyta</taxon>
        <taxon>Embryophyta</taxon>
        <taxon>Tracheophyta</taxon>
        <taxon>Spermatophyta</taxon>
        <taxon>Magnoliopsida</taxon>
        <taxon>Liliopsida</taxon>
        <taxon>Poales</taxon>
        <taxon>Poaceae</taxon>
        <taxon>BOP clade</taxon>
        <taxon>Pooideae</taxon>
        <taxon>Triticodae</taxon>
        <taxon>Triticeae</taxon>
        <taxon>Triticinae</taxon>
        <taxon>Aegilops</taxon>
    </lineage>
</organism>
<accession>A0A452Y7I4</accession>
<protein>
    <recommendedName>
        <fullName evidence="1">JmjC domain-containing protein</fullName>
    </recommendedName>
</protein>
<dbReference type="Pfam" id="PF02928">
    <property type="entry name" value="zf-C5HC2"/>
    <property type="match status" value="1"/>
</dbReference>
<name>A0A452Y7I4_AEGTS</name>
<evidence type="ECO:0000259" key="1">
    <source>
        <dbReference type="PROSITE" id="PS51184"/>
    </source>
</evidence>
<dbReference type="PROSITE" id="PS51542">
    <property type="entry name" value="FYRN"/>
    <property type="match status" value="1"/>
</dbReference>
<dbReference type="InterPro" id="IPR003888">
    <property type="entry name" value="FYrich_N"/>
</dbReference>
<dbReference type="GO" id="GO:0034647">
    <property type="term" value="F:histone H3K4me/H3K4me2/H3K4me3 demethylase activity"/>
    <property type="evidence" value="ECO:0007669"/>
    <property type="project" value="TreeGrafter"/>
</dbReference>
<reference evidence="2" key="5">
    <citation type="journal article" date="2021" name="G3 (Bethesda)">
        <title>Aegilops tauschii genome assembly Aet v5.0 features greater sequence contiguity and improved annotation.</title>
        <authorList>
            <person name="Wang L."/>
            <person name="Zhu T."/>
            <person name="Rodriguez J.C."/>
            <person name="Deal K.R."/>
            <person name="Dubcovsky J."/>
            <person name="McGuire P.E."/>
            <person name="Lux T."/>
            <person name="Spannagl M."/>
            <person name="Mayer K.F.X."/>
            <person name="Baldrich P."/>
            <person name="Meyers B.C."/>
            <person name="Huo N."/>
            <person name="Gu Y.Q."/>
            <person name="Zhou H."/>
            <person name="Devos K.M."/>
            <person name="Bennetzen J.L."/>
            <person name="Unver T."/>
            <person name="Budak H."/>
            <person name="Gulick P.J."/>
            <person name="Galiba G."/>
            <person name="Kalapos B."/>
            <person name="Nelson D.R."/>
            <person name="Li P."/>
            <person name="You F.M."/>
            <person name="Luo M.C."/>
            <person name="Dvorak J."/>
        </authorList>
    </citation>
    <scope>NUCLEOTIDE SEQUENCE [LARGE SCALE GENOMIC DNA]</scope>
    <source>
        <strain evidence="2">cv. AL8/78</strain>
    </source>
</reference>
<dbReference type="Proteomes" id="UP000015105">
    <property type="component" value="Chromosome 1D"/>
</dbReference>
<feature type="domain" description="JmjC" evidence="1">
    <location>
        <begin position="117"/>
        <end position="280"/>
    </location>
</feature>
<reference evidence="3" key="2">
    <citation type="journal article" date="2017" name="Nat. Plants">
        <title>The Aegilops tauschii genome reveals multiple impacts of transposons.</title>
        <authorList>
            <person name="Zhao G."/>
            <person name="Zou C."/>
            <person name="Li K."/>
            <person name="Wang K."/>
            <person name="Li T."/>
            <person name="Gao L."/>
            <person name="Zhang X."/>
            <person name="Wang H."/>
            <person name="Yang Z."/>
            <person name="Liu X."/>
            <person name="Jiang W."/>
            <person name="Mao L."/>
            <person name="Kong X."/>
            <person name="Jiao Y."/>
            <person name="Jia J."/>
        </authorList>
    </citation>
    <scope>NUCLEOTIDE SEQUENCE [LARGE SCALE GENOMIC DNA]</scope>
    <source>
        <strain evidence="3">cv. AL8/78</strain>
    </source>
</reference>
<dbReference type="Pfam" id="PF05964">
    <property type="entry name" value="FYRN"/>
    <property type="match status" value="1"/>
</dbReference>
<reference evidence="2" key="4">
    <citation type="submission" date="2019-03" db="UniProtKB">
        <authorList>
            <consortium name="EnsemblPlants"/>
        </authorList>
    </citation>
    <scope>IDENTIFICATION</scope>
</reference>
<evidence type="ECO:0000313" key="3">
    <source>
        <dbReference type="Proteomes" id="UP000015105"/>
    </source>
</evidence>
<dbReference type="Gramene" id="AET1Gv20321800.8">
    <property type="protein sequence ID" value="AET1Gv20321800.8"/>
    <property type="gene ID" value="AET1Gv20321800"/>
</dbReference>
<proteinExistence type="predicted"/>
<dbReference type="SMART" id="SM00541">
    <property type="entry name" value="FYRN"/>
    <property type="match status" value="1"/>
</dbReference>
<dbReference type="PANTHER" id="PTHR10694:SF140">
    <property type="entry name" value="OS05G0302300 PROTEIN"/>
    <property type="match status" value="1"/>
</dbReference>
<dbReference type="InterPro" id="IPR004198">
    <property type="entry name" value="Znf_C5HC2"/>
</dbReference>
<dbReference type="PANTHER" id="PTHR10694">
    <property type="entry name" value="LYSINE-SPECIFIC DEMETHYLASE"/>
    <property type="match status" value="1"/>
</dbReference>
<dbReference type="GO" id="GO:0000785">
    <property type="term" value="C:chromatin"/>
    <property type="evidence" value="ECO:0007669"/>
    <property type="project" value="TreeGrafter"/>
</dbReference>
<dbReference type="GO" id="GO:0005634">
    <property type="term" value="C:nucleus"/>
    <property type="evidence" value="ECO:0007669"/>
    <property type="project" value="InterPro"/>
</dbReference>
<dbReference type="SMART" id="SM00558">
    <property type="entry name" value="JmjC"/>
    <property type="match status" value="1"/>
</dbReference>
<dbReference type="GO" id="GO:0010468">
    <property type="term" value="P:regulation of gene expression"/>
    <property type="evidence" value="ECO:0007669"/>
    <property type="project" value="TreeGrafter"/>
</dbReference>
<dbReference type="Gene3D" id="2.60.120.650">
    <property type="entry name" value="Cupin"/>
    <property type="match status" value="1"/>
</dbReference>
<evidence type="ECO:0000313" key="2">
    <source>
        <dbReference type="EnsemblPlants" id="AET1Gv20321800.8"/>
    </source>
</evidence>
<reference evidence="2" key="3">
    <citation type="journal article" date="2017" name="Nature">
        <title>Genome sequence of the progenitor of the wheat D genome Aegilops tauschii.</title>
        <authorList>
            <person name="Luo M.C."/>
            <person name="Gu Y.Q."/>
            <person name="Puiu D."/>
            <person name="Wang H."/>
            <person name="Twardziok S.O."/>
            <person name="Deal K.R."/>
            <person name="Huo N."/>
            <person name="Zhu T."/>
            <person name="Wang L."/>
            <person name="Wang Y."/>
            <person name="McGuire P.E."/>
            <person name="Liu S."/>
            <person name="Long H."/>
            <person name="Ramasamy R.K."/>
            <person name="Rodriguez J.C."/>
            <person name="Van S.L."/>
            <person name="Yuan L."/>
            <person name="Wang Z."/>
            <person name="Xia Z."/>
            <person name="Xiao L."/>
            <person name="Anderson O.D."/>
            <person name="Ouyang S."/>
            <person name="Liang Y."/>
            <person name="Zimin A.V."/>
            <person name="Pertea G."/>
            <person name="Qi P."/>
            <person name="Bennetzen J.L."/>
            <person name="Dai X."/>
            <person name="Dawson M.W."/>
            <person name="Muller H.G."/>
            <person name="Kugler K."/>
            <person name="Rivarola-Duarte L."/>
            <person name="Spannagl M."/>
            <person name="Mayer K.F.X."/>
            <person name="Lu F.H."/>
            <person name="Bevan M.W."/>
            <person name="Leroy P."/>
            <person name="Li P."/>
            <person name="You F.M."/>
            <person name="Sun Q."/>
            <person name="Liu Z."/>
            <person name="Lyons E."/>
            <person name="Wicker T."/>
            <person name="Salzberg S.L."/>
            <person name="Devos K.M."/>
            <person name="Dvorak J."/>
        </authorList>
    </citation>
    <scope>NUCLEOTIDE SEQUENCE [LARGE SCALE GENOMIC DNA]</scope>
    <source>
        <strain evidence="2">cv. AL8/78</strain>
    </source>
</reference>
<dbReference type="Pfam" id="PF02373">
    <property type="entry name" value="JmjC"/>
    <property type="match status" value="1"/>
</dbReference>
<dbReference type="SUPFAM" id="SSF51197">
    <property type="entry name" value="Clavaminate synthase-like"/>
    <property type="match status" value="1"/>
</dbReference>
<dbReference type="AlphaFoldDB" id="A0A452Y7I4"/>
<dbReference type="PROSITE" id="PS51184">
    <property type="entry name" value="JMJC"/>
    <property type="match status" value="1"/>
</dbReference>